<dbReference type="Pfam" id="PF07534">
    <property type="entry name" value="TLD"/>
    <property type="match status" value="1"/>
</dbReference>
<gene>
    <name evidence="3" type="ORF">RCL2_000888900</name>
    <name evidence="2" type="ORF">RclHR1_04660006</name>
</gene>
<reference evidence="3" key="2">
    <citation type="submission" date="2019-10" db="EMBL/GenBank/DDBJ databases">
        <title>Conservation and host-specific expression of non-tandemly repeated heterogenous ribosome RNA gene in arbuscular mycorrhizal fungi.</title>
        <authorList>
            <person name="Maeda T."/>
            <person name="Kobayashi Y."/>
            <person name="Nakagawa T."/>
            <person name="Ezawa T."/>
            <person name="Yamaguchi K."/>
            <person name="Bino T."/>
            <person name="Nishimoto Y."/>
            <person name="Shigenobu S."/>
            <person name="Kawaguchi M."/>
        </authorList>
    </citation>
    <scope>NUCLEOTIDE SEQUENCE</scope>
    <source>
        <strain evidence="3">HR1</strain>
    </source>
</reference>
<name>A0A2Z6RNJ5_9GLOM</name>
<dbReference type="Proteomes" id="UP000247702">
    <property type="component" value="Unassembled WGS sequence"/>
</dbReference>
<comment type="caution">
    <text evidence="2">The sequence shown here is derived from an EMBL/GenBank/DDBJ whole genome shotgun (WGS) entry which is preliminary data.</text>
</comment>
<dbReference type="EMBL" id="BEXD01003833">
    <property type="protein sequence ID" value="GBC02513.1"/>
    <property type="molecule type" value="Genomic_DNA"/>
</dbReference>
<keyword evidence="4" id="KW-1185">Reference proteome</keyword>
<evidence type="ECO:0000259" key="1">
    <source>
        <dbReference type="PROSITE" id="PS51886"/>
    </source>
</evidence>
<evidence type="ECO:0000313" key="4">
    <source>
        <dbReference type="Proteomes" id="UP000247702"/>
    </source>
</evidence>
<dbReference type="PROSITE" id="PS51886">
    <property type="entry name" value="TLDC"/>
    <property type="match status" value="1"/>
</dbReference>
<dbReference type="OrthoDB" id="2432354at2759"/>
<dbReference type="InterPro" id="IPR006571">
    <property type="entry name" value="TLDc_dom"/>
</dbReference>
<evidence type="ECO:0000313" key="2">
    <source>
        <dbReference type="EMBL" id="GBC02513.1"/>
    </source>
</evidence>
<accession>A0A2Z6RNJ5</accession>
<dbReference type="Proteomes" id="UP000615446">
    <property type="component" value="Unassembled WGS sequence"/>
</dbReference>
<protein>
    <recommendedName>
        <fullName evidence="1">TLDc domain-containing protein</fullName>
    </recommendedName>
</protein>
<organism evidence="2 4">
    <name type="scientific">Rhizophagus clarus</name>
    <dbReference type="NCBI Taxonomy" id="94130"/>
    <lineage>
        <taxon>Eukaryota</taxon>
        <taxon>Fungi</taxon>
        <taxon>Fungi incertae sedis</taxon>
        <taxon>Mucoromycota</taxon>
        <taxon>Glomeromycotina</taxon>
        <taxon>Glomeromycetes</taxon>
        <taxon>Glomerales</taxon>
        <taxon>Glomeraceae</taxon>
        <taxon>Rhizophagus</taxon>
    </lineage>
</organism>
<sequence length="207" mass="24238">MTSFFYPNLSKVFSLILDDSDDYDVLIQVGENENIKEFHIEQTPGLESENYNRNKWNNEDYEACKGILDEFIIRFTEITFNGFNDKIKPYQVIIPRQIYKEIEKFYYSNTFTNINFITSPSIGKLDSKIIEPKLVEIIINWIDKNDFFASCYKFDLIYRDSVDGINNRLFMSKCKGQGESLILIKVKYSYSNKIFGGYSSIGFHSSL</sequence>
<proteinExistence type="predicted"/>
<dbReference type="EMBL" id="BLAL01000058">
    <property type="protein sequence ID" value="GES81644.1"/>
    <property type="molecule type" value="Genomic_DNA"/>
</dbReference>
<evidence type="ECO:0000313" key="3">
    <source>
        <dbReference type="EMBL" id="GES81644.1"/>
    </source>
</evidence>
<dbReference type="AlphaFoldDB" id="A0A2Z6RNJ5"/>
<feature type="domain" description="TLDc" evidence="1">
    <location>
        <begin position="128"/>
        <end position="207"/>
    </location>
</feature>
<reference evidence="2 4" key="1">
    <citation type="submission" date="2017-11" db="EMBL/GenBank/DDBJ databases">
        <title>The genome of Rhizophagus clarus HR1 reveals common genetic basis of auxotrophy among arbuscular mycorrhizal fungi.</title>
        <authorList>
            <person name="Kobayashi Y."/>
        </authorList>
    </citation>
    <scope>NUCLEOTIDE SEQUENCE [LARGE SCALE GENOMIC DNA]</scope>
    <source>
        <strain evidence="2 4">HR1</strain>
    </source>
</reference>